<evidence type="ECO:0000313" key="2">
    <source>
        <dbReference type="Proteomes" id="UP000251485"/>
    </source>
</evidence>
<evidence type="ECO:0000313" key="1">
    <source>
        <dbReference type="EMBL" id="SPY97765.1"/>
    </source>
</evidence>
<name>A0A2X2CC43_PROMI</name>
<dbReference type="Proteomes" id="UP000251485">
    <property type="component" value="Unassembled WGS sequence"/>
</dbReference>
<accession>A0A2X2CC43</accession>
<organism evidence="1 2">
    <name type="scientific">Proteus mirabilis</name>
    <dbReference type="NCBI Taxonomy" id="584"/>
    <lineage>
        <taxon>Bacteria</taxon>
        <taxon>Pseudomonadati</taxon>
        <taxon>Pseudomonadota</taxon>
        <taxon>Gammaproteobacteria</taxon>
        <taxon>Enterobacterales</taxon>
        <taxon>Morganellaceae</taxon>
        <taxon>Proteus</taxon>
    </lineage>
</organism>
<sequence length="110" mass="12903">MSKENMFDEILPGAKEHQIERLKKLTENNNAEVKIDVDYSENQKINEILNFMRNKQSEKIHFKNRIFELVKNKLNNGVLSVDDIAEQLTSFRNELVDAYAESTELEDIPF</sequence>
<dbReference type="EMBL" id="UAUE01000023">
    <property type="protein sequence ID" value="SPY97765.1"/>
    <property type="molecule type" value="Genomic_DNA"/>
</dbReference>
<gene>
    <name evidence="1" type="ORF">NCTC10975_02873</name>
</gene>
<reference evidence="1 2" key="1">
    <citation type="submission" date="2018-06" db="EMBL/GenBank/DDBJ databases">
        <authorList>
            <consortium name="Pathogen Informatics"/>
            <person name="Doyle S."/>
        </authorList>
    </citation>
    <scope>NUCLEOTIDE SEQUENCE [LARGE SCALE GENOMIC DNA]</scope>
    <source>
        <strain evidence="1 2">NCTC10975</strain>
    </source>
</reference>
<proteinExistence type="predicted"/>
<dbReference type="AlphaFoldDB" id="A0A2X2CC43"/>
<protein>
    <submittedName>
        <fullName evidence="1">Uncharacterized protein</fullName>
    </submittedName>
</protein>